<evidence type="ECO:0000256" key="2">
    <source>
        <dbReference type="ARBA" id="ARBA00022692"/>
    </source>
</evidence>
<dbReference type="AlphaFoldDB" id="A0A7S1Q1Y7"/>
<evidence type="ECO:0008006" key="8">
    <source>
        <dbReference type="Google" id="ProtNLM"/>
    </source>
</evidence>
<proteinExistence type="predicted"/>
<dbReference type="GO" id="GO:0001405">
    <property type="term" value="C:PAM complex, Tim23 associated import motor"/>
    <property type="evidence" value="ECO:0007669"/>
    <property type="project" value="TreeGrafter"/>
</dbReference>
<evidence type="ECO:0000256" key="5">
    <source>
        <dbReference type="ARBA" id="ARBA00023128"/>
    </source>
</evidence>
<dbReference type="GO" id="GO:0030150">
    <property type="term" value="P:protein import into mitochondrial matrix"/>
    <property type="evidence" value="ECO:0007669"/>
    <property type="project" value="TreeGrafter"/>
</dbReference>
<evidence type="ECO:0000313" key="7">
    <source>
        <dbReference type="EMBL" id="CAD9115142.1"/>
    </source>
</evidence>
<keyword evidence="4" id="KW-1133">Transmembrane helix</keyword>
<keyword evidence="6" id="KW-0472">Membrane</keyword>
<comment type="subcellular location">
    <subcellularLocation>
        <location evidence="1">Mitochondrion inner membrane</location>
    </subcellularLocation>
</comment>
<keyword evidence="2" id="KW-0812">Transmembrane</keyword>
<dbReference type="InterPro" id="IPR036869">
    <property type="entry name" value="J_dom_sf"/>
</dbReference>
<evidence type="ECO:0000256" key="1">
    <source>
        <dbReference type="ARBA" id="ARBA00004273"/>
    </source>
</evidence>
<keyword evidence="3" id="KW-0999">Mitochondrion inner membrane</keyword>
<dbReference type="SUPFAM" id="SSF46565">
    <property type="entry name" value="Chaperone J-domain"/>
    <property type="match status" value="1"/>
</dbReference>
<dbReference type="PANTHER" id="PTHR12763:SF28">
    <property type="entry name" value="GEO10507P1-RELATED"/>
    <property type="match status" value="1"/>
</dbReference>
<gene>
    <name evidence="7" type="ORF">NDES1114_LOCUS14274</name>
</gene>
<evidence type="ECO:0000256" key="6">
    <source>
        <dbReference type="ARBA" id="ARBA00023136"/>
    </source>
</evidence>
<dbReference type="Gene3D" id="1.10.287.110">
    <property type="entry name" value="DnaJ domain"/>
    <property type="match status" value="1"/>
</dbReference>
<evidence type="ECO:0000256" key="4">
    <source>
        <dbReference type="ARBA" id="ARBA00022989"/>
    </source>
</evidence>
<sequence>MSIGLLIAAIGSGVLVTHFAGRRSGASVAAKVAKTAAASASSSGVSSASLHRHLPYLAHEHAFAPTMTRREALLVLGFDATADPPKQDVDKKFRRMMALHHVDVGGSPLVSRKVIEAKKTLLG</sequence>
<accession>A0A7S1Q1Y7</accession>
<keyword evidence="5" id="KW-0496">Mitochondrion</keyword>
<dbReference type="GO" id="GO:0001671">
    <property type="term" value="F:ATPase activator activity"/>
    <property type="evidence" value="ECO:0007669"/>
    <property type="project" value="TreeGrafter"/>
</dbReference>
<dbReference type="PANTHER" id="PTHR12763">
    <property type="match status" value="1"/>
</dbReference>
<protein>
    <recommendedName>
        <fullName evidence="8">J domain-containing protein</fullName>
    </recommendedName>
</protein>
<reference evidence="7" key="1">
    <citation type="submission" date="2021-01" db="EMBL/GenBank/DDBJ databases">
        <authorList>
            <person name="Corre E."/>
            <person name="Pelletier E."/>
            <person name="Niang G."/>
            <person name="Scheremetjew M."/>
            <person name="Finn R."/>
            <person name="Kale V."/>
            <person name="Holt S."/>
            <person name="Cochrane G."/>
            <person name="Meng A."/>
            <person name="Brown T."/>
            <person name="Cohen L."/>
        </authorList>
    </citation>
    <scope>NUCLEOTIDE SEQUENCE</scope>
    <source>
        <strain evidence="7">CCAP 1951/1</strain>
    </source>
</reference>
<evidence type="ECO:0000256" key="3">
    <source>
        <dbReference type="ARBA" id="ARBA00022792"/>
    </source>
</evidence>
<organism evidence="7">
    <name type="scientific">Neobodo designis</name>
    <name type="common">Flagellated protozoan</name>
    <name type="synonym">Bodo designis</name>
    <dbReference type="NCBI Taxonomy" id="312471"/>
    <lineage>
        <taxon>Eukaryota</taxon>
        <taxon>Discoba</taxon>
        <taxon>Euglenozoa</taxon>
        <taxon>Kinetoplastea</taxon>
        <taxon>Metakinetoplastina</taxon>
        <taxon>Neobodonida</taxon>
        <taxon>Neobodo</taxon>
    </lineage>
</organism>
<name>A0A7S1Q1Y7_NEODS</name>
<dbReference type="EMBL" id="HBGF01021631">
    <property type="protein sequence ID" value="CAD9115142.1"/>
    <property type="molecule type" value="Transcribed_RNA"/>
</dbReference>